<keyword evidence="1" id="KW-0472">Membrane</keyword>
<feature type="transmembrane region" description="Helical" evidence="1">
    <location>
        <begin position="12"/>
        <end position="37"/>
    </location>
</feature>
<reference evidence="2 3" key="1">
    <citation type="journal article" date="2020" name="ISME J.">
        <title>Comparative genomics reveals insights into cyanobacterial evolution and habitat adaptation.</title>
        <authorList>
            <person name="Chen M.Y."/>
            <person name="Teng W.K."/>
            <person name="Zhao L."/>
            <person name="Hu C.X."/>
            <person name="Zhou Y.K."/>
            <person name="Han B.P."/>
            <person name="Song L.R."/>
            <person name="Shu W.S."/>
        </authorList>
    </citation>
    <scope>NUCLEOTIDE SEQUENCE [LARGE SCALE GENOMIC DNA]</scope>
    <source>
        <strain evidence="2 3">FACHB-362</strain>
    </source>
</reference>
<evidence type="ECO:0000256" key="1">
    <source>
        <dbReference type="SAM" id="Phobius"/>
    </source>
</evidence>
<evidence type="ECO:0000313" key="2">
    <source>
        <dbReference type="EMBL" id="MBD2694170.1"/>
    </source>
</evidence>
<keyword evidence="3" id="KW-1185">Reference proteome</keyword>
<dbReference type="RefSeq" id="WP_190908354.1">
    <property type="nucleotide sequence ID" value="NZ_JACJTQ010000040.1"/>
</dbReference>
<comment type="caution">
    <text evidence="2">The sequence shown here is derived from an EMBL/GenBank/DDBJ whole genome shotgun (WGS) entry which is preliminary data.</text>
</comment>
<evidence type="ECO:0000313" key="3">
    <source>
        <dbReference type="Proteomes" id="UP000660381"/>
    </source>
</evidence>
<protein>
    <submittedName>
        <fullName evidence="2">Uncharacterized protein</fullName>
    </submittedName>
</protein>
<dbReference type="Proteomes" id="UP000660381">
    <property type="component" value="Unassembled WGS sequence"/>
</dbReference>
<gene>
    <name evidence="2" type="ORF">H6G68_20850</name>
</gene>
<keyword evidence="1" id="KW-1133">Transmembrane helix</keyword>
<keyword evidence="1" id="KW-0812">Transmembrane</keyword>
<organism evidence="2 3">
    <name type="scientific">Anabaena catenula FACHB-362</name>
    <dbReference type="NCBI Taxonomy" id="2692877"/>
    <lineage>
        <taxon>Bacteria</taxon>
        <taxon>Bacillati</taxon>
        <taxon>Cyanobacteriota</taxon>
        <taxon>Cyanophyceae</taxon>
        <taxon>Nostocales</taxon>
        <taxon>Nostocaceae</taxon>
        <taxon>Anabaena</taxon>
    </lineage>
</organism>
<accession>A0ABR8J997</accession>
<proteinExistence type="predicted"/>
<sequence>MNIQSVQESLNYLILVITAFSIIVMLIDFMVGLVHLWHQVAFNVEYCTTHKTSEQSNIEPIDTTNSNLNVEQENCHPSANDNSVVNSSANFEHNNCNQSNIHKYDDLTTVENTFSISTILKNDNGNQSNDSTSLQPEFEVNNSIAVDIEKIDLRTARKIASAIKKSTNPKSDLIIKQKVNGKNVPLAWLQAQIKNRLEIAPEIVKPIIQELAPNAIHDSDENIQPYHILQKGKPQRQVG</sequence>
<name>A0ABR8J997_9NOST</name>
<dbReference type="EMBL" id="JACJTQ010000040">
    <property type="protein sequence ID" value="MBD2694170.1"/>
    <property type="molecule type" value="Genomic_DNA"/>
</dbReference>